<comment type="caution">
    <text evidence="1">The sequence shown here is derived from an EMBL/GenBank/DDBJ whole genome shotgun (WGS) entry which is preliminary data.</text>
</comment>
<dbReference type="OrthoDB" id="4964299at2"/>
<evidence type="ECO:0008006" key="3">
    <source>
        <dbReference type="Google" id="ProtNLM"/>
    </source>
</evidence>
<evidence type="ECO:0000313" key="2">
    <source>
        <dbReference type="Proteomes" id="UP000244817"/>
    </source>
</evidence>
<sequence>MRVTSITPMKNEGPYILEWVAHNRMIGINDMLVFSNHCSDFTDVILERLDELGLVRHMINPSVRKQNARHHIELVRYVNELPRLRRSDWVTHIDADEFIRVKVGNGRLEDLVNAVPDADAISMSLRTFGCSGIDGILPDDGLVTETFRWRKDNNKSHAPVKYLARGGFPWTKFANNSPELAEPELCRVNWVNGDGTELPSEKIATPFKRLPPNMTAFGLVDIAHYTIRSFRGFLLQKDRGSANPIKGIKPTEPDLEDTMRYWDLYNCNEVEDEISKAGNPDLRGAVAELLKDTELADLHKASVNWHRMRAQELLKNKTYANIYRTILSRHEEVFPKVVSQIDDRFA</sequence>
<proteinExistence type="predicted"/>
<dbReference type="RefSeq" id="WP_108640992.1">
    <property type="nucleotide sequence ID" value="NZ_QCYG01000006.1"/>
</dbReference>
<keyword evidence="2" id="KW-1185">Reference proteome</keyword>
<dbReference type="Pfam" id="PF13704">
    <property type="entry name" value="Glyco_tranf_2_4"/>
    <property type="match status" value="1"/>
</dbReference>
<protein>
    <recommendedName>
        <fullName evidence="3">Glycosyltransferase family 2 protein</fullName>
    </recommendedName>
</protein>
<name>A0A2T7FVM7_9RHOB</name>
<dbReference type="Proteomes" id="UP000244817">
    <property type="component" value="Unassembled WGS sequence"/>
</dbReference>
<accession>A0A2T7FVM7</accession>
<evidence type="ECO:0000313" key="1">
    <source>
        <dbReference type="EMBL" id="PVA06211.1"/>
    </source>
</evidence>
<organism evidence="1 2">
    <name type="scientific">Thalassorhabdomicrobium marinisediminis</name>
    <dbReference type="NCBI Taxonomy" id="2170577"/>
    <lineage>
        <taxon>Bacteria</taxon>
        <taxon>Pseudomonadati</taxon>
        <taxon>Pseudomonadota</taxon>
        <taxon>Alphaproteobacteria</taxon>
        <taxon>Rhodobacterales</taxon>
        <taxon>Paracoccaceae</taxon>
        <taxon>Thalassorhabdomicrobium</taxon>
    </lineage>
</organism>
<dbReference type="AlphaFoldDB" id="A0A2T7FVM7"/>
<gene>
    <name evidence="1" type="ORF">DC363_09860</name>
</gene>
<reference evidence="1 2" key="1">
    <citation type="submission" date="2018-04" db="EMBL/GenBank/DDBJ databases">
        <title>Pelagivirga bohaiensis gen. nov., sp. nov., a bacterium isolated from the Bohai Sea.</title>
        <authorList>
            <person name="Ji X."/>
        </authorList>
    </citation>
    <scope>NUCLEOTIDE SEQUENCE [LARGE SCALE GENOMIC DNA]</scope>
    <source>
        <strain evidence="1 2">BH-SD16</strain>
    </source>
</reference>
<dbReference type="EMBL" id="QCYG01000006">
    <property type="protein sequence ID" value="PVA06211.1"/>
    <property type="molecule type" value="Genomic_DNA"/>
</dbReference>